<feature type="domain" description="DUF1638" evidence="1">
    <location>
        <begin position="30"/>
        <end position="194"/>
    </location>
</feature>
<dbReference type="AlphaFoldDB" id="A0A2T0BKN0"/>
<reference evidence="2 3" key="1">
    <citation type="submission" date="2018-03" db="EMBL/GenBank/DDBJ databases">
        <title>Genome sequence of Clostridium luticellarii DSM 29923.</title>
        <authorList>
            <person name="Poehlein A."/>
            <person name="Daniel R."/>
        </authorList>
    </citation>
    <scope>NUCLEOTIDE SEQUENCE [LARGE SCALE GENOMIC DNA]</scope>
    <source>
        <strain evidence="2 3">DSM 29923</strain>
    </source>
</reference>
<dbReference type="OrthoDB" id="9787351at2"/>
<dbReference type="RefSeq" id="WP_106010025.1">
    <property type="nucleotide sequence ID" value="NZ_JALCPJ010000014.1"/>
</dbReference>
<dbReference type="EMBL" id="PVXP01000038">
    <property type="protein sequence ID" value="PRR84417.1"/>
    <property type="molecule type" value="Genomic_DNA"/>
</dbReference>
<gene>
    <name evidence="2" type="ORF">CLLU_24080</name>
</gene>
<evidence type="ECO:0000313" key="2">
    <source>
        <dbReference type="EMBL" id="PRR84417.1"/>
    </source>
</evidence>
<sequence length="221" mass="25560">MNTLIVACRTIEDELKSVINSVKCDYPVLWIDSGLHLQPDSLKKRLQSELDHIYNVDRVILAFGYCGNSVIGLTPPTYHMIFPRVDDCITLLLGSGERRNKLAGESGTYFLTKGWLESERNIWVEYQDAVKRYGKKDAEMIYQIMFQNYKRLGVIKTGAYDLESYLKKTKKIAEELKLKYEVFPGTLEYVKKLLTGPWNDREFITINPGETVTMEHIYAKK</sequence>
<dbReference type="Proteomes" id="UP000237798">
    <property type="component" value="Unassembled WGS sequence"/>
</dbReference>
<proteinExistence type="predicted"/>
<evidence type="ECO:0000313" key="3">
    <source>
        <dbReference type="Proteomes" id="UP000237798"/>
    </source>
</evidence>
<keyword evidence="3" id="KW-1185">Reference proteome</keyword>
<accession>A0A2T0BKN0</accession>
<name>A0A2T0BKN0_9CLOT</name>
<dbReference type="InterPro" id="IPR012437">
    <property type="entry name" value="DUF1638"/>
</dbReference>
<protein>
    <recommendedName>
        <fullName evidence="1">DUF1638 domain-containing protein</fullName>
    </recommendedName>
</protein>
<organism evidence="2 3">
    <name type="scientific">Clostridium luticellarii</name>
    <dbReference type="NCBI Taxonomy" id="1691940"/>
    <lineage>
        <taxon>Bacteria</taxon>
        <taxon>Bacillati</taxon>
        <taxon>Bacillota</taxon>
        <taxon>Clostridia</taxon>
        <taxon>Eubacteriales</taxon>
        <taxon>Clostridiaceae</taxon>
        <taxon>Clostridium</taxon>
    </lineage>
</organism>
<comment type="caution">
    <text evidence="2">The sequence shown here is derived from an EMBL/GenBank/DDBJ whole genome shotgun (WGS) entry which is preliminary data.</text>
</comment>
<dbReference type="Pfam" id="PF07796">
    <property type="entry name" value="DUF1638"/>
    <property type="match status" value="1"/>
</dbReference>
<evidence type="ECO:0000259" key="1">
    <source>
        <dbReference type="Pfam" id="PF07796"/>
    </source>
</evidence>